<dbReference type="OrthoDB" id="346004at2"/>
<feature type="transmembrane region" description="Helical" evidence="7">
    <location>
        <begin position="62"/>
        <end position="85"/>
    </location>
</feature>
<evidence type="ECO:0000256" key="5">
    <source>
        <dbReference type="ARBA" id="ARBA00022989"/>
    </source>
</evidence>
<dbReference type="EMBL" id="CP012673">
    <property type="protein sequence ID" value="AUX42349.1"/>
    <property type="molecule type" value="Genomic_DNA"/>
</dbReference>
<keyword evidence="6 7" id="KW-0472">Membrane</keyword>
<dbReference type="PANTHER" id="PTHR33452:SF1">
    <property type="entry name" value="INNER MEMBRANE PROTEIN YPHA-RELATED"/>
    <property type="match status" value="1"/>
</dbReference>
<keyword evidence="3" id="KW-1003">Cell membrane</keyword>
<sequence length="197" mass="19840">MLGRKRFGKRRSSLADAGLLVIRVAAGGLLAGHGAQKLFGWFGGHGLDGTSMWIESMGMRPARLWGVLAGLAELGGGALTSLGFLGPAGPLGILASMGMATAKVHLHKPIWTTSGGAELPVTNMAIAAALLLSGPGRFSLDEALRLDVPRWVALPGLAAVGIGIGIGLQGSSPEQATTSPEVAGAGLQAGEQAAHPI</sequence>
<comment type="subcellular location">
    <subcellularLocation>
        <location evidence="1">Cell membrane</location>
        <topology evidence="1">Multi-pass membrane protein</topology>
    </subcellularLocation>
</comment>
<dbReference type="GO" id="GO:0005886">
    <property type="term" value="C:plasma membrane"/>
    <property type="evidence" value="ECO:0007669"/>
    <property type="project" value="UniProtKB-SubCell"/>
</dbReference>
<evidence type="ECO:0000313" key="8">
    <source>
        <dbReference type="EMBL" id="AUX42349.1"/>
    </source>
</evidence>
<dbReference type="AlphaFoldDB" id="A0A2L0ESS9"/>
<evidence type="ECO:0000256" key="2">
    <source>
        <dbReference type="ARBA" id="ARBA00006679"/>
    </source>
</evidence>
<dbReference type="Proteomes" id="UP000238348">
    <property type="component" value="Chromosome"/>
</dbReference>
<evidence type="ECO:0000256" key="3">
    <source>
        <dbReference type="ARBA" id="ARBA00022475"/>
    </source>
</evidence>
<dbReference type="RefSeq" id="WP_104981180.1">
    <property type="nucleotide sequence ID" value="NZ_CP012673.1"/>
</dbReference>
<accession>A0A2L0ESS9</accession>
<evidence type="ECO:0000256" key="7">
    <source>
        <dbReference type="SAM" id="Phobius"/>
    </source>
</evidence>
<dbReference type="Pfam" id="PF07681">
    <property type="entry name" value="DoxX"/>
    <property type="match status" value="1"/>
</dbReference>
<comment type="similarity">
    <text evidence="2">Belongs to the DoxX family.</text>
</comment>
<dbReference type="InterPro" id="IPR032808">
    <property type="entry name" value="DoxX"/>
</dbReference>
<gene>
    <name evidence="8" type="primary">doxX</name>
    <name evidence="8" type="ORF">SOCE26_037790</name>
</gene>
<protein>
    <submittedName>
        <fullName evidence="8">DoxX protein</fullName>
    </submittedName>
</protein>
<keyword evidence="5 7" id="KW-1133">Transmembrane helix</keyword>
<evidence type="ECO:0000256" key="4">
    <source>
        <dbReference type="ARBA" id="ARBA00022692"/>
    </source>
</evidence>
<evidence type="ECO:0000313" key="9">
    <source>
        <dbReference type="Proteomes" id="UP000238348"/>
    </source>
</evidence>
<keyword evidence="4 7" id="KW-0812">Transmembrane</keyword>
<evidence type="ECO:0000256" key="6">
    <source>
        <dbReference type="ARBA" id="ARBA00023136"/>
    </source>
</evidence>
<organism evidence="8 9">
    <name type="scientific">Sorangium cellulosum</name>
    <name type="common">Polyangium cellulosum</name>
    <dbReference type="NCBI Taxonomy" id="56"/>
    <lineage>
        <taxon>Bacteria</taxon>
        <taxon>Pseudomonadati</taxon>
        <taxon>Myxococcota</taxon>
        <taxon>Polyangia</taxon>
        <taxon>Polyangiales</taxon>
        <taxon>Polyangiaceae</taxon>
        <taxon>Sorangium</taxon>
    </lineage>
</organism>
<proteinExistence type="inferred from homology"/>
<reference evidence="8 9" key="1">
    <citation type="submission" date="2015-09" db="EMBL/GenBank/DDBJ databases">
        <title>Sorangium comparison.</title>
        <authorList>
            <person name="Zaburannyi N."/>
            <person name="Bunk B."/>
            <person name="Overmann J."/>
            <person name="Mueller R."/>
        </authorList>
    </citation>
    <scope>NUCLEOTIDE SEQUENCE [LARGE SCALE GENOMIC DNA]</scope>
    <source>
        <strain evidence="8 9">So ce26</strain>
    </source>
</reference>
<dbReference type="PANTHER" id="PTHR33452">
    <property type="entry name" value="OXIDOREDUCTASE CATD-RELATED"/>
    <property type="match status" value="1"/>
</dbReference>
<name>A0A2L0ESS9_SORCE</name>
<dbReference type="InterPro" id="IPR051907">
    <property type="entry name" value="DoxX-like_oxidoreductase"/>
</dbReference>
<evidence type="ECO:0000256" key="1">
    <source>
        <dbReference type="ARBA" id="ARBA00004651"/>
    </source>
</evidence>